<dbReference type="InterPro" id="IPR027417">
    <property type="entry name" value="P-loop_NTPase"/>
</dbReference>
<comment type="caution">
    <text evidence="3">The sequence shown here is derived from an EMBL/GenBank/DDBJ whole genome shotgun (WGS) entry which is preliminary data.</text>
</comment>
<evidence type="ECO:0000259" key="2">
    <source>
        <dbReference type="Pfam" id="PF13635"/>
    </source>
</evidence>
<proteinExistence type="predicted"/>
<dbReference type="RefSeq" id="WP_213348161.1">
    <property type="nucleotide sequence ID" value="NZ_JAEDAM010000004.1"/>
</dbReference>
<evidence type="ECO:0000313" key="4">
    <source>
        <dbReference type="Proteomes" id="UP000680365"/>
    </source>
</evidence>
<feature type="domain" description="AAA" evidence="1">
    <location>
        <begin position="20"/>
        <end position="153"/>
    </location>
</feature>
<dbReference type="Pfam" id="PF13173">
    <property type="entry name" value="AAA_14"/>
    <property type="match status" value="1"/>
</dbReference>
<evidence type="ECO:0000313" key="3">
    <source>
        <dbReference type="EMBL" id="MBS8121531.1"/>
    </source>
</evidence>
<dbReference type="Proteomes" id="UP000680365">
    <property type="component" value="Unassembled WGS sequence"/>
</dbReference>
<keyword evidence="4" id="KW-1185">Reference proteome</keyword>
<dbReference type="Gene3D" id="3.40.50.300">
    <property type="entry name" value="P-loop containing nucleotide triphosphate hydrolases"/>
    <property type="match status" value="1"/>
</dbReference>
<dbReference type="InterPro" id="IPR025420">
    <property type="entry name" value="DUF4143"/>
</dbReference>
<dbReference type="EMBL" id="JAEDAM010000004">
    <property type="protein sequence ID" value="MBS8121531.1"/>
    <property type="molecule type" value="Genomic_DNA"/>
</dbReference>
<gene>
    <name evidence="3" type="ORF">VAMP_7n102</name>
</gene>
<dbReference type="PANTHER" id="PTHR33295">
    <property type="entry name" value="ATPASE"/>
    <property type="match status" value="1"/>
</dbReference>
<organism evidence="3 4">
    <name type="scientific">Candidatus Vampirococcus lugosii</name>
    <dbReference type="NCBI Taxonomy" id="2789015"/>
    <lineage>
        <taxon>Bacteria</taxon>
        <taxon>Candidatus Absconditibacteriota</taxon>
        <taxon>Vampirococcus</taxon>
    </lineage>
</organism>
<evidence type="ECO:0000259" key="1">
    <source>
        <dbReference type="Pfam" id="PF13173"/>
    </source>
</evidence>
<sequence length="450" mass="52336">MELKRNIYQELTNWSKKKNKKPLILKGARQVGKSFVIEHFAKHNNINIHKINFQSQKDAFYIFDGNQDANTILTKIEYFLDTSIDIDNDLLFFDEIQEYPKAINSLKFLQEEKPELKVIAAGSYLGIMKNQESFPVGKVEYLSMFPLTFEEFLQAIDKKLYDFYNTIDVDNMKVIDTFFHQKLLDKFYLYLAIGGMPEVVLSFIEHVKDNSLYETLNIVRKKQEQLLESYKSDFSKHAGIVNSSHILNVFEAISIQLSKADYEETNKFKFTGVIPNQKGYDRIVGPLTWLSKARLAIQSFIISDTKQPLKAEVQKNKFKVFMHDIGLLNAELSTPIHSLLNIKSSLGSYKGYIIENFIACELFSITDKHLFTWTRGKSEIEFIFEKKTHLIPIEAKSSDKSRKAKSLLSFIKRYNPTYAYKFTAQNYGNKNGFETIPLYLIGKIFKERKY</sequence>
<accession>A0ABS5QJT6</accession>
<dbReference type="Pfam" id="PF13635">
    <property type="entry name" value="DUF4143"/>
    <property type="match status" value="1"/>
</dbReference>
<name>A0ABS5QJT6_9BACT</name>
<feature type="domain" description="DUF4143" evidence="2">
    <location>
        <begin position="232"/>
        <end position="398"/>
    </location>
</feature>
<dbReference type="PANTHER" id="PTHR33295:SF7">
    <property type="entry name" value="ATPASE"/>
    <property type="match status" value="1"/>
</dbReference>
<reference evidence="3 4" key="1">
    <citation type="journal article" date="2021" name="Nat. Commun.">
        <title>Reductive evolution and unique predatory mode in the CPR bacterium Vampirococcus lugosii.</title>
        <authorList>
            <person name="Moreira D."/>
            <person name="Zivanovic Y."/>
            <person name="Lopez-Archilla A.I."/>
            <person name="Iniesto M."/>
            <person name="Lopez-Garcia P."/>
        </authorList>
    </citation>
    <scope>NUCLEOTIDE SEQUENCE [LARGE SCALE GENOMIC DNA]</scope>
    <source>
        <strain evidence="3">Chiprana</strain>
    </source>
</reference>
<dbReference type="InterPro" id="IPR041682">
    <property type="entry name" value="AAA_14"/>
</dbReference>
<protein>
    <submittedName>
        <fullName evidence="3">ATPase, AAA+ superfamily</fullName>
    </submittedName>
</protein>
<dbReference type="SUPFAM" id="SSF52540">
    <property type="entry name" value="P-loop containing nucleoside triphosphate hydrolases"/>
    <property type="match status" value="1"/>
</dbReference>